<evidence type="ECO:0000259" key="1">
    <source>
        <dbReference type="Pfam" id="PF12680"/>
    </source>
</evidence>
<dbReference type="InterPro" id="IPR037401">
    <property type="entry name" value="SnoaL-like"/>
</dbReference>
<dbReference type="EMBL" id="JBITLV010000001">
    <property type="protein sequence ID" value="MFI7586223.1"/>
    <property type="molecule type" value="Genomic_DNA"/>
</dbReference>
<evidence type="ECO:0000313" key="3">
    <source>
        <dbReference type="Proteomes" id="UP001612915"/>
    </source>
</evidence>
<comment type="caution">
    <text evidence="2">The sequence shown here is derived from an EMBL/GenBank/DDBJ whole genome shotgun (WGS) entry which is preliminary data.</text>
</comment>
<dbReference type="Gene3D" id="3.10.450.50">
    <property type="match status" value="1"/>
</dbReference>
<sequence length="118" mass="13511">MSALTAWIDGYLVAWNTNAADDIRRLFTADAEYRTEPYAAPWVGHEAIVNGWLARPDDPGDTSFEWNRVTVDGDLHVITGTTRYAAEQLTFSNLWLVRLTPEGRCSSFTEYWMEHPRD</sequence>
<protein>
    <submittedName>
        <fullName evidence="2">Nuclear transport factor 2 family protein</fullName>
    </submittedName>
</protein>
<name>A0ABW8AJS0_9ACTN</name>
<dbReference type="SUPFAM" id="SSF54427">
    <property type="entry name" value="NTF2-like"/>
    <property type="match status" value="1"/>
</dbReference>
<feature type="domain" description="SnoaL-like" evidence="1">
    <location>
        <begin position="10"/>
        <end position="99"/>
    </location>
</feature>
<reference evidence="2 3" key="1">
    <citation type="submission" date="2024-10" db="EMBL/GenBank/DDBJ databases">
        <title>The Natural Products Discovery Center: Release of the First 8490 Sequenced Strains for Exploring Actinobacteria Biosynthetic Diversity.</title>
        <authorList>
            <person name="Kalkreuter E."/>
            <person name="Kautsar S.A."/>
            <person name="Yang D."/>
            <person name="Bader C.D."/>
            <person name="Teijaro C.N."/>
            <person name="Fluegel L."/>
            <person name="Davis C.M."/>
            <person name="Simpson J.R."/>
            <person name="Lauterbach L."/>
            <person name="Steele A.D."/>
            <person name="Gui C."/>
            <person name="Meng S."/>
            <person name="Li G."/>
            <person name="Viehrig K."/>
            <person name="Ye F."/>
            <person name="Su P."/>
            <person name="Kiefer A.F."/>
            <person name="Nichols A."/>
            <person name="Cepeda A.J."/>
            <person name="Yan W."/>
            <person name="Fan B."/>
            <person name="Jiang Y."/>
            <person name="Adhikari A."/>
            <person name="Zheng C.-J."/>
            <person name="Schuster L."/>
            <person name="Cowan T.M."/>
            <person name="Smanski M.J."/>
            <person name="Chevrette M.G."/>
            <person name="De Carvalho L.P.S."/>
            <person name="Shen B."/>
        </authorList>
    </citation>
    <scope>NUCLEOTIDE SEQUENCE [LARGE SCALE GENOMIC DNA]</scope>
    <source>
        <strain evidence="2 3">NPDC049639</strain>
    </source>
</reference>
<dbReference type="Proteomes" id="UP001612915">
    <property type="component" value="Unassembled WGS sequence"/>
</dbReference>
<evidence type="ECO:0000313" key="2">
    <source>
        <dbReference type="EMBL" id="MFI7586223.1"/>
    </source>
</evidence>
<dbReference type="InterPro" id="IPR032710">
    <property type="entry name" value="NTF2-like_dom_sf"/>
</dbReference>
<dbReference type="RefSeq" id="WP_398275493.1">
    <property type="nucleotide sequence ID" value="NZ_JBITLV010000001.1"/>
</dbReference>
<accession>A0ABW8AJS0</accession>
<proteinExistence type="predicted"/>
<organism evidence="2 3">
    <name type="scientific">Spongisporangium articulatum</name>
    <dbReference type="NCBI Taxonomy" id="3362603"/>
    <lineage>
        <taxon>Bacteria</taxon>
        <taxon>Bacillati</taxon>
        <taxon>Actinomycetota</taxon>
        <taxon>Actinomycetes</taxon>
        <taxon>Kineosporiales</taxon>
        <taxon>Kineosporiaceae</taxon>
        <taxon>Spongisporangium</taxon>
    </lineage>
</organism>
<dbReference type="Pfam" id="PF12680">
    <property type="entry name" value="SnoaL_2"/>
    <property type="match status" value="1"/>
</dbReference>
<gene>
    <name evidence="2" type="ORF">ACIB24_04025</name>
</gene>
<keyword evidence="3" id="KW-1185">Reference proteome</keyword>